<reference evidence="1 2" key="1">
    <citation type="submission" date="2019-04" db="EMBL/GenBank/DDBJ databases">
        <title>Complete Genome of UW386 and Higher Quality Genome of UW700.</title>
        <authorList>
            <person name="Jacobs J."/>
            <person name="Perez A."/>
            <person name="Steidl O."/>
            <person name="Allen C."/>
        </authorList>
    </citation>
    <scope>NUCLEOTIDE SEQUENCE [LARGE SCALE GENOMIC DNA]</scope>
    <source>
        <strain evidence="1 2">UW386</strain>
    </source>
</reference>
<gene>
    <name evidence="1" type="ORF">E7Z57_11700</name>
</gene>
<protein>
    <submittedName>
        <fullName evidence="1">Uncharacterized protein</fullName>
    </submittedName>
</protein>
<dbReference type="AlphaFoldDB" id="A0AA92IEN6"/>
<sequence>MTLNEIPPVLSVREFCSIINKSKSWAYAEWKKPDSDLPKPFKIGCGTRILGEAAASYLKKKSSI</sequence>
<accession>A0AA92IEN6</accession>
<dbReference type="Proteomes" id="UP000310553">
    <property type="component" value="Chromosome"/>
</dbReference>
<name>A0AA92IEN6_RALSL</name>
<organism evidence="1 2">
    <name type="scientific">Ralstonia solanacearum</name>
    <name type="common">Pseudomonas solanacearum</name>
    <dbReference type="NCBI Taxonomy" id="305"/>
    <lineage>
        <taxon>Bacteria</taxon>
        <taxon>Pseudomonadati</taxon>
        <taxon>Pseudomonadota</taxon>
        <taxon>Betaproteobacteria</taxon>
        <taxon>Burkholderiales</taxon>
        <taxon>Burkholderiaceae</taxon>
        <taxon>Ralstonia</taxon>
        <taxon>Ralstonia solanacearum species complex</taxon>
    </lineage>
</organism>
<evidence type="ECO:0000313" key="2">
    <source>
        <dbReference type="Proteomes" id="UP000310553"/>
    </source>
</evidence>
<evidence type="ECO:0000313" key="1">
    <source>
        <dbReference type="EMBL" id="QCX49696.1"/>
    </source>
</evidence>
<proteinExistence type="predicted"/>
<dbReference type="EMBL" id="CP039339">
    <property type="protein sequence ID" value="QCX49696.1"/>
    <property type="molecule type" value="Genomic_DNA"/>
</dbReference>